<evidence type="ECO:0000256" key="6">
    <source>
        <dbReference type="ARBA" id="ARBA00022840"/>
    </source>
</evidence>
<organism evidence="15 16">
    <name type="scientific">Pinctada imbricata</name>
    <name type="common">Atlantic pearl-oyster</name>
    <name type="synonym">Pinctada martensii</name>
    <dbReference type="NCBI Taxonomy" id="66713"/>
    <lineage>
        <taxon>Eukaryota</taxon>
        <taxon>Metazoa</taxon>
        <taxon>Spiralia</taxon>
        <taxon>Lophotrochozoa</taxon>
        <taxon>Mollusca</taxon>
        <taxon>Bivalvia</taxon>
        <taxon>Autobranchia</taxon>
        <taxon>Pteriomorphia</taxon>
        <taxon>Pterioida</taxon>
        <taxon>Pterioidea</taxon>
        <taxon>Pteriidae</taxon>
        <taxon>Pinctada</taxon>
    </lineage>
</organism>
<feature type="region of interest" description="Actin-binding" evidence="11">
    <location>
        <begin position="435"/>
        <end position="457"/>
    </location>
</feature>
<keyword evidence="4" id="KW-0677">Repeat</keyword>
<dbReference type="AlphaFoldDB" id="A0AA88XE10"/>
<dbReference type="Gene3D" id="3.40.850.10">
    <property type="entry name" value="Kinesin motor domain"/>
    <property type="match status" value="2"/>
</dbReference>
<evidence type="ECO:0000259" key="14">
    <source>
        <dbReference type="PROSITE" id="PS51456"/>
    </source>
</evidence>
<dbReference type="GO" id="GO:0005524">
    <property type="term" value="F:ATP binding"/>
    <property type="evidence" value="ECO:0007669"/>
    <property type="project" value="UniProtKB-UniRule"/>
</dbReference>
<feature type="coiled-coil region" evidence="12">
    <location>
        <begin position="554"/>
        <end position="581"/>
    </location>
</feature>
<reference evidence="15" key="1">
    <citation type="submission" date="2019-08" db="EMBL/GenBank/DDBJ databases">
        <title>The improved chromosome-level genome for the pearl oyster Pinctada fucata martensii using PacBio sequencing and Hi-C.</title>
        <authorList>
            <person name="Zheng Z."/>
        </authorList>
    </citation>
    <scope>NUCLEOTIDE SEQUENCE</scope>
    <source>
        <strain evidence="15">ZZ-2019</strain>
        <tissue evidence="15">Adductor muscle</tissue>
    </source>
</reference>
<feature type="binding site" evidence="11">
    <location>
        <begin position="14"/>
        <end position="21"/>
    </location>
    <ligand>
        <name>ATP</name>
        <dbReference type="ChEBI" id="CHEBI:30616"/>
    </ligand>
</feature>
<dbReference type="Gene3D" id="1.20.120.720">
    <property type="entry name" value="Myosin VI head, motor domain, U50 subdomain"/>
    <property type="match status" value="1"/>
</dbReference>
<evidence type="ECO:0000256" key="10">
    <source>
        <dbReference type="ARBA" id="ARBA00023273"/>
    </source>
</evidence>
<dbReference type="PROSITE" id="PS51456">
    <property type="entry name" value="MYOSIN_MOTOR"/>
    <property type="match status" value="1"/>
</dbReference>
<dbReference type="SMART" id="SM00242">
    <property type="entry name" value="MYSc"/>
    <property type="match status" value="1"/>
</dbReference>
<evidence type="ECO:0000256" key="2">
    <source>
        <dbReference type="ARBA" id="ARBA00004316"/>
    </source>
</evidence>
<dbReference type="InterPro" id="IPR036961">
    <property type="entry name" value="Kinesin_motor_dom_sf"/>
</dbReference>
<dbReference type="SUPFAM" id="SSF52540">
    <property type="entry name" value="P-loop containing nucleoside triphosphate hydrolases"/>
    <property type="match status" value="1"/>
</dbReference>
<dbReference type="InterPro" id="IPR027417">
    <property type="entry name" value="P-loop_NTPase"/>
</dbReference>
<evidence type="ECO:0000313" key="16">
    <source>
        <dbReference type="Proteomes" id="UP001186944"/>
    </source>
</evidence>
<keyword evidence="12" id="KW-0175">Coiled coil</keyword>
<comment type="subcellular location">
    <subcellularLocation>
        <location evidence="2">Cell projection</location>
    </subcellularLocation>
    <subcellularLocation>
        <location evidence="1">Cytoplasm</location>
        <location evidence="1">Cytoskeleton</location>
    </subcellularLocation>
</comment>
<evidence type="ECO:0000256" key="9">
    <source>
        <dbReference type="ARBA" id="ARBA00023212"/>
    </source>
</evidence>
<evidence type="ECO:0000256" key="8">
    <source>
        <dbReference type="ARBA" id="ARBA00023175"/>
    </source>
</evidence>
<keyword evidence="10" id="KW-0966">Cell projection</keyword>
<evidence type="ECO:0000256" key="7">
    <source>
        <dbReference type="ARBA" id="ARBA00023123"/>
    </source>
</evidence>
<sequence>MRNSQEEQCIVVTGESGAGKTENTKHVLNHLFRSTKCKHSDLVSKIEQANPLLELFGNAVTELNQNSSRFGKLVELHYDGNGEIVGGKIDAFLLERSRVVHHGDRETNFHVFYGFFAGFQSSSLKDHYLLENPSSYRILRDTEDCNDSTSGIFSVEEKEKYKSQYLTAEHILTEHFKCSVEVIHQIRQILAAILHLGNVNFTVDPGTDEIIIYDDNPLHNAYNLLGMEDITMEDFVESLCSTVTYSKNEKIVRGKSKCQAEEERDAVIKHLYKLMFETVVRLVNESIKPATSAETTLGILDVSGFEKLEQKQNNFEQLLINITNERLNQYFRKAVFTAENDDLFKEGVTMSTSYTDHDSSNEVLHLCLGTKEVNYSAEGFMSKNRSRLSQGMLECLQKSNNRFVNSGNPADKAKKTPVRCGKLNDSSAKQYRESLQHLTDYLSKTRPLFIRCIKPNRQCEDSHFDADYVKQQLLYSGIRELIKIRRDGFPYRFTFEQFCKRFSLLTTECNIERSASEKCRDILRVLRTSGNDSDPALIGKTKILLKACAMEELTEQVEVKRTEEEERVRKIEAEKREKRKDSLRKRKGVSFDSTLKTENEKDKKEDDQASLPSSPPPSYTSERETKEENTKETANPKYVYLLSIDCKLRTNGLRSCGILMKPFKFVYAAAET</sequence>
<dbReference type="Gene3D" id="6.20.240.20">
    <property type="match status" value="1"/>
</dbReference>
<dbReference type="PANTHER" id="PTHR46256">
    <property type="entry name" value="AGAP011099-PA"/>
    <property type="match status" value="1"/>
</dbReference>
<feature type="region of interest" description="Disordered" evidence="13">
    <location>
        <begin position="590"/>
        <end position="634"/>
    </location>
</feature>
<dbReference type="Proteomes" id="UP001186944">
    <property type="component" value="Unassembled WGS sequence"/>
</dbReference>
<dbReference type="InterPro" id="IPR052409">
    <property type="entry name" value="Myosin-III_kinase_activity"/>
</dbReference>
<evidence type="ECO:0000256" key="5">
    <source>
        <dbReference type="ARBA" id="ARBA00022741"/>
    </source>
</evidence>
<dbReference type="Gene3D" id="1.10.10.820">
    <property type="match status" value="1"/>
</dbReference>
<keyword evidence="9" id="KW-0206">Cytoskeleton</keyword>
<evidence type="ECO:0000256" key="11">
    <source>
        <dbReference type="PROSITE-ProRule" id="PRU00782"/>
    </source>
</evidence>
<name>A0AA88XE10_PINIB</name>
<accession>A0AA88XE10</accession>
<comment type="caution">
    <text evidence="15">The sequence shown here is derived from an EMBL/GenBank/DDBJ whole genome shotgun (WGS) entry which is preliminary data.</text>
</comment>
<evidence type="ECO:0000256" key="12">
    <source>
        <dbReference type="SAM" id="Coils"/>
    </source>
</evidence>
<dbReference type="GO" id="GO:0003779">
    <property type="term" value="F:actin binding"/>
    <property type="evidence" value="ECO:0007669"/>
    <property type="project" value="UniProtKB-KW"/>
</dbReference>
<keyword evidence="16" id="KW-1185">Reference proteome</keyword>
<keyword evidence="7 11" id="KW-0518">Myosin</keyword>
<keyword evidence="3" id="KW-0963">Cytoplasm</keyword>
<keyword evidence="5 11" id="KW-0547">Nucleotide-binding</keyword>
<keyword evidence="11" id="KW-0009">Actin-binding</keyword>
<evidence type="ECO:0000256" key="4">
    <source>
        <dbReference type="ARBA" id="ARBA00022737"/>
    </source>
</evidence>
<gene>
    <name evidence="15" type="ORF">FSP39_025168</name>
</gene>
<feature type="compositionally biased region" description="Basic and acidic residues" evidence="13">
    <location>
        <begin position="595"/>
        <end position="607"/>
    </location>
</feature>
<dbReference type="Pfam" id="PF00063">
    <property type="entry name" value="Myosin_head"/>
    <property type="match status" value="2"/>
</dbReference>
<feature type="compositionally biased region" description="Basic and acidic residues" evidence="13">
    <location>
        <begin position="621"/>
        <end position="631"/>
    </location>
</feature>
<dbReference type="GO" id="GO:0016459">
    <property type="term" value="C:myosin complex"/>
    <property type="evidence" value="ECO:0007669"/>
    <property type="project" value="UniProtKB-KW"/>
</dbReference>
<dbReference type="GO" id="GO:0030832">
    <property type="term" value="P:regulation of actin filament length"/>
    <property type="evidence" value="ECO:0007669"/>
    <property type="project" value="TreeGrafter"/>
</dbReference>
<comment type="similarity">
    <text evidence="11">Belongs to the TRAFAC class myosin-kinesin ATPase superfamily. Myosin family.</text>
</comment>
<evidence type="ECO:0000256" key="1">
    <source>
        <dbReference type="ARBA" id="ARBA00004245"/>
    </source>
</evidence>
<evidence type="ECO:0000256" key="13">
    <source>
        <dbReference type="SAM" id="MobiDB-lite"/>
    </source>
</evidence>
<dbReference type="PRINTS" id="PR00193">
    <property type="entry name" value="MYOSINHEAVY"/>
</dbReference>
<keyword evidence="8 11" id="KW-0505">Motor protein</keyword>
<dbReference type="EMBL" id="VSWD01000014">
    <property type="protein sequence ID" value="KAK3083544.1"/>
    <property type="molecule type" value="Genomic_DNA"/>
</dbReference>
<dbReference type="GO" id="GO:0042995">
    <property type="term" value="C:cell projection"/>
    <property type="evidence" value="ECO:0007669"/>
    <property type="project" value="UniProtKB-SubCell"/>
</dbReference>
<dbReference type="PANTHER" id="PTHR46256:SF3">
    <property type="entry name" value="MYOSIN MOTOR DOMAIN-CONTAINING PROTEIN"/>
    <property type="match status" value="1"/>
</dbReference>
<evidence type="ECO:0000313" key="15">
    <source>
        <dbReference type="EMBL" id="KAK3083544.1"/>
    </source>
</evidence>
<protein>
    <recommendedName>
        <fullName evidence="14">Myosin motor domain-containing protein</fullName>
    </recommendedName>
</protein>
<dbReference type="GO" id="GO:0004674">
    <property type="term" value="F:protein serine/threonine kinase activity"/>
    <property type="evidence" value="ECO:0007669"/>
    <property type="project" value="TreeGrafter"/>
</dbReference>
<feature type="domain" description="Myosin motor" evidence="14">
    <location>
        <begin position="1"/>
        <end position="558"/>
    </location>
</feature>
<dbReference type="GO" id="GO:0000146">
    <property type="term" value="F:microfilament motor activity"/>
    <property type="evidence" value="ECO:0007669"/>
    <property type="project" value="TreeGrafter"/>
</dbReference>
<dbReference type="Gene3D" id="1.20.58.530">
    <property type="match status" value="1"/>
</dbReference>
<dbReference type="InterPro" id="IPR001609">
    <property type="entry name" value="Myosin_head_motor_dom-like"/>
</dbReference>
<keyword evidence="6 11" id="KW-0067">ATP-binding</keyword>
<proteinExistence type="inferred from homology"/>
<evidence type="ECO:0000256" key="3">
    <source>
        <dbReference type="ARBA" id="ARBA00022490"/>
    </source>
</evidence>